<evidence type="ECO:0000256" key="1">
    <source>
        <dbReference type="ARBA" id="ARBA00007177"/>
    </source>
</evidence>
<dbReference type="AlphaFoldDB" id="A0A934IH25"/>
<protein>
    <recommendedName>
        <fullName evidence="3">Urease accessory protein UreD</fullName>
    </recommendedName>
</protein>
<comment type="function">
    <text evidence="3">Required for maturation of urease via the functional incorporation of the urease nickel metallocenter.</text>
</comment>
<proteinExistence type="inferred from homology"/>
<gene>
    <name evidence="3" type="primary">ureD</name>
    <name evidence="4" type="ORF">JCR33_11545</name>
</gene>
<name>A0A934IH25_9HYPH</name>
<accession>A0A934IH25</accession>
<keyword evidence="2 3" id="KW-0143">Chaperone</keyword>
<comment type="similarity">
    <text evidence="1 3">Belongs to the UreD family.</text>
</comment>
<evidence type="ECO:0000256" key="2">
    <source>
        <dbReference type="ARBA" id="ARBA00023186"/>
    </source>
</evidence>
<evidence type="ECO:0000313" key="5">
    <source>
        <dbReference type="Proteomes" id="UP000609531"/>
    </source>
</evidence>
<comment type="subcellular location">
    <subcellularLocation>
        <location evidence="3">Cytoplasm</location>
    </subcellularLocation>
</comment>
<organism evidence="4 5">
    <name type="scientific">Acuticoccus mangrovi</name>
    <dbReference type="NCBI Taxonomy" id="2796142"/>
    <lineage>
        <taxon>Bacteria</taxon>
        <taxon>Pseudomonadati</taxon>
        <taxon>Pseudomonadota</taxon>
        <taxon>Alphaproteobacteria</taxon>
        <taxon>Hyphomicrobiales</taxon>
        <taxon>Amorphaceae</taxon>
        <taxon>Acuticoccus</taxon>
    </lineage>
</organism>
<dbReference type="HAMAP" id="MF_01384">
    <property type="entry name" value="UreD"/>
    <property type="match status" value="1"/>
</dbReference>
<dbReference type="EMBL" id="JAEKJA010000008">
    <property type="protein sequence ID" value="MBJ3776328.1"/>
    <property type="molecule type" value="Genomic_DNA"/>
</dbReference>
<dbReference type="GO" id="GO:0005737">
    <property type="term" value="C:cytoplasm"/>
    <property type="evidence" value="ECO:0007669"/>
    <property type="project" value="UniProtKB-SubCell"/>
</dbReference>
<reference evidence="4" key="1">
    <citation type="submission" date="2020-12" db="EMBL/GenBank/DDBJ databases">
        <title>Bacterial taxonomy.</title>
        <authorList>
            <person name="Pan X."/>
        </authorList>
    </citation>
    <scope>NUCLEOTIDE SEQUENCE</scope>
    <source>
        <strain evidence="4">B2012</strain>
    </source>
</reference>
<comment type="subunit">
    <text evidence="3">UreD, UreF and UreG form a complex that acts as a GTP-hydrolysis-dependent molecular chaperone, activating the urease apoprotein by helping to assemble the nickel containing metallocenter of UreC. The UreE protein probably delivers the nickel.</text>
</comment>
<dbReference type="RefSeq" id="WP_198882233.1">
    <property type="nucleotide sequence ID" value="NZ_JAEKJA010000008.1"/>
</dbReference>
<dbReference type="PANTHER" id="PTHR33643">
    <property type="entry name" value="UREASE ACCESSORY PROTEIN D"/>
    <property type="match status" value="1"/>
</dbReference>
<dbReference type="GO" id="GO:0016151">
    <property type="term" value="F:nickel cation binding"/>
    <property type="evidence" value="ECO:0007669"/>
    <property type="project" value="UniProtKB-UniRule"/>
</dbReference>
<evidence type="ECO:0000256" key="3">
    <source>
        <dbReference type="HAMAP-Rule" id="MF_01384"/>
    </source>
</evidence>
<comment type="caution">
    <text evidence="4">The sequence shown here is derived from an EMBL/GenBank/DDBJ whole genome shotgun (WGS) entry which is preliminary data.</text>
</comment>
<sequence>MRVGLGDRDGRPRLLASYQQGSGKLRFPSVPVGVEAMVLNTAGGLASGDVFTVTSRAEAHGLTVSTQACERVYRAEGPPARVRQSLSVAAGASLRHLPQPTILYDGSRLDRLTRVDIEEGGALTLVEGLVLGRAAMGEDVTALALADRVEVRLGGRLAFVDALRLDDAALARARQPAGIGAARGIGIVIHRAAGPGSMGDTLEALREALAGTAVVAGASLLNGLLVARMLAPTHTTLQDALAKAVWTLTEGAPPRAWAL</sequence>
<evidence type="ECO:0000313" key="4">
    <source>
        <dbReference type="EMBL" id="MBJ3776328.1"/>
    </source>
</evidence>
<keyword evidence="5" id="KW-1185">Reference proteome</keyword>
<keyword evidence="3" id="KW-0963">Cytoplasm</keyword>
<dbReference type="PANTHER" id="PTHR33643:SF1">
    <property type="entry name" value="UREASE ACCESSORY PROTEIN D"/>
    <property type="match status" value="1"/>
</dbReference>
<dbReference type="InterPro" id="IPR002669">
    <property type="entry name" value="UreD"/>
</dbReference>
<keyword evidence="3" id="KW-0996">Nickel insertion</keyword>
<dbReference type="Proteomes" id="UP000609531">
    <property type="component" value="Unassembled WGS sequence"/>
</dbReference>
<dbReference type="Pfam" id="PF01774">
    <property type="entry name" value="UreD"/>
    <property type="match status" value="1"/>
</dbReference>